<feature type="domain" description="CCHC-type" evidence="3">
    <location>
        <begin position="69"/>
        <end position="82"/>
    </location>
</feature>
<keyword evidence="1" id="KW-0479">Metal-binding</keyword>
<evidence type="ECO:0000313" key="4">
    <source>
        <dbReference type="EMBL" id="KAK0135237.1"/>
    </source>
</evidence>
<dbReference type="PANTHER" id="PTHR23002">
    <property type="entry name" value="ZINC FINGER CCHC DOMAIN CONTAINING PROTEIN"/>
    <property type="match status" value="1"/>
</dbReference>
<gene>
    <name evidence="4" type="primary">gag_2</name>
    <name evidence="4" type="ORF">N1851_028918</name>
</gene>
<feature type="region of interest" description="Disordered" evidence="2">
    <location>
        <begin position="430"/>
        <end position="454"/>
    </location>
</feature>
<feature type="region of interest" description="Disordered" evidence="2">
    <location>
        <begin position="466"/>
        <end position="495"/>
    </location>
</feature>
<dbReference type="GO" id="GO:0003676">
    <property type="term" value="F:nucleic acid binding"/>
    <property type="evidence" value="ECO:0007669"/>
    <property type="project" value="InterPro"/>
</dbReference>
<evidence type="ECO:0000313" key="5">
    <source>
        <dbReference type="Proteomes" id="UP001174136"/>
    </source>
</evidence>
<evidence type="ECO:0000259" key="3">
    <source>
        <dbReference type="PROSITE" id="PS50158"/>
    </source>
</evidence>
<evidence type="ECO:0000256" key="2">
    <source>
        <dbReference type="SAM" id="MobiDB-lite"/>
    </source>
</evidence>
<feature type="compositionally biased region" description="Basic and acidic residues" evidence="2">
    <location>
        <begin position="136"/>
        <end position="153"/>
    </location>
</feature>
<feature type="domain" description="CCHC-type" evidence="3">
    <location>
        <begin position="340"/>
        <end position="355"/>
    </location>
</feature>
<feature type="domain" description="CCHC-type" evidence="3">
    <location>
        <begin position="51"/>
        <end position="66"/>
    </location>
</feature>
<feature type="compositionally biased region" description="Acidic residues" evidence="2">
    <location>
        <begin position="102"/>
        <end position="122"/>
    </location>
</feature>
<feature type="compositionally biased region" description="Low complexity" evidence="2">
    <location>
        <begin position="123"/>
        <end position="133"/>
    </location>
</feature>
<keyword evidence="1" id="KW-0862">Zinc</keyword>
<accession>A0AA47M7T1</accession>
<feature type="domain" description="CCHC-type" evidence="3">
    <location>
        <begin position="322"/>
        <end position="337"/>
    </location>
</feature>
<evidence type="ECO:0000256" key="1">
    <source>
        <dbReference type="PROSITE-ProRule" id="PRU00047"/>
    </source>
</evidence>
<keyword evidence="5" id="KW-1185">Reference proteome</keyword>
<dbReference type="Pfam" id="PF00098">
    <property type="entry name" value="zf-CCHC"/>
    <property type="match status" value="1"/>
</dbReference>
<dbReference type="GO" id="GO:0008270">
    <property type="term" value="F:zinc ion binding"/>
    <property type="evidence" value="ECO:0007669"/>
    <property type="project" value="UniProtKB-KW"/>
</dbReference>
<feature type="compositionally biased region" description="Basic and acidic residues" evidence="2">
    <location>
        <begin position="83"/>
        <end position="101"/>
    </location>
</feature>
<dbReference type="AlphaFoldDB" id="A0AA47M7T1"/>
<dbReference type="SUPFAM" id="SSF57756">
    <property type="entry name" value="Retrovirus zinc finger-like domains"/>
    <property type="match status" value="2"/>
</dbReference>
<dbReference type="InterPro" id="IPR001878">
    <property type="entry name" value="Znf_CCHC"/>
</dbReference>
<proteinExistence type="predicted"/>
<reference evidence="4" key="1">
    <citation type="journal article" date="2023" name="Front. Mar. Sci.">
        <title>A new Merluccius polli reference genome to investigate the effects of global change in West African waters.</title>
        <authorList>
            <person name="Mateo J.L."/>
            <person name="Blanco-Fernandez C."/>
            <person name="Garcia-Vazquez E."/>
            <person name="Machado-Schiaffino G."/>
        </authorList>
    </citation>
    <scope>NUCLEOTIDE SEQUENCE</scope>
    <source>
        <strain evidence="4">C29</strain>
        <tissue evidence="4">Fin</tissue>
    </source>
</reference>
<dbReference type="InterPro" id="IPR051714">
    <property type="entry name" value="Znf_CCHC_NABP"/>
</dbReference>
<name>A0AA47M7T1_MERPO</name>
<protein>
    <submittedName>
        <fullName evidence="4">Gag polyprotein</fullName>
    </submittedName>
</protein>
<keyword evidence="1" id="KW-0863">Zinc-finger</keyword>
<dbReference type="Proteomes" id="UP001174136">
    <property type="component" value="Unassembled WGS sequence"/>
</dbReference>
<dbReference type="PROSITE" id="PS50158">
    <property type="entry name" value="ZF_CCHC"/>
    <property type="match status" value="4"/>
</dbReference>
<dbReference type="SMART" id="SM00343">
    <property type="entry name" value="ZnF_C2HC"/>
    <property type="match status" value="4"/>
</dbReference>
<dbReference type="Gene3D" id="4.10.60.10">
    <property type="entry name" value="Zinc finger, CCHC-type"/>
    <property type="match status" value="2"/>
</dbReference>
<comment type="caution">
    <text evidence="4">The sequence shown here is derived from an EMBL/GenBank/DDBJ whole genome shotgun (WGS) entry which is preliminary data.</text>
</comment>
<dbReference type="InterPro" id="IPR036875">
    <property type="entry name" value="Znf_CCHC_sf"/>
</dbReference>
<sequence length="573" mass="62480">MWPGTDIADGTRYGKVKFNNAVQSLPYSTKFDTATGPEYFRVIHDRQVRVCRMCIQPGHILRDCPEFTCFKCHKQGHYARECVSEGGRRREEGGEEERQAEGESEVEAEDGEAERADEDDGETASGAATGGAAPEQRGERDGGGGERKDDRAGKMAEVKYEKELTVCVELQGSEKVTAGELMKAVIGMCGGLLACRMTGERKYELTMANEKAKDKLLDGMKIGSVSVLARELVSDEMVVSFLNLPAYVKDEEILQKLKDWGVSPASPIKRRMWPGLGIPDGTRFLKVKFTDKVQSLPYSRKFTTALGTDFFRVIHDRQVKVCKLCIKPGHILRDCPDFVCFKCGDQGHYARECTKKTESKCIFCNNVVSRCVCNEEDETSSVEPEAGPVVHCGGGSREDGSEAGNVYVRKSSDAGVEARPFVAAESLGRDIGGAPRLDESHANRGPEPFTMGPGEEVEEAGLVMEPGDPMTAELGPGGTPDAEINPTSESEGDQVQCEDMEFDQLPAAQPRPALPDFPLIESTQEGPAILVPFLSGPVGRIFPGLDNDDSESSSEIEDDVLITVQKKEGIVKN</sequence>
<organism evidence="4 5">
    <name type="scientific">Merluccius polli</name>
    <name type="common">Benguela hake</name>
    <name type="synonym">Merluccius cadenati</name>
    <dbReference type="NCBI Taxonomy" id="89951"/>
    <lineage>
        <taxon>Eukaryota</taxon>
        <taxon>Metazoa</taxon>
        <taxon>Chordata</taxon>
        <taxon>Craniata</taxon>
        <taxon>Vertebrata</taxon>
        <taxon>Euteleostomi</taxon>
        <taxon>Actinopterygii</taxon>
        <taxon>Neopterygii</taxon>
        <taxon>Teleostei</taxon>
        <taxon>Neoteleostei</taxon>
        <taxon>Acanthomorphata</taxon>
        <taxon>Zeiogadaria</taxon>
        <taxon>Gadariae</taxon>
        <taxon>Gadiformes</taxon>
        <taxon>Gadoidei</taxon>
        <taxon>Merlucciidae</taxon>
        <taxon>Merluccius</taxon>
    </lineage>
</organism>
<feature type="region of interest" description="Disordered" evidence="2">
    <location>
        <begin position="83"/>
        <end position="153"/>
    </location>
</feature>
<dbReference type="EMBL" id="JAOPHQ010005447">
    <property type="protein sequence ID" value="KAK0135237.1"/>
    <property type="molecule type" value="Genomic_DNA"/>
</dbReference>